<sequence length="304" mass="34309">MDGIIPLYKQKGMTSNDCVRRCRGILSMKRVGHSGTLDPNVDGVLLLCVGRATKVVNYLMDSGKIYTGEITLGLATTTEDLDGEVIETKRLVRPFTSVEISEKMQLLTGEQIQIPPLYSAVKVNGRRLYAYARAHQPVERPKRKINVAYFRQTGATTFDSATGQQKCYFEISCGKGTYVRTLATDLGRLLGVPAVMSQLTRQQSGSFKISDTVSLSQLEKLTKLDRVQEIIADLDTALQKFEHYQLDLTEWQKVRNGGFLKLQYISEKLVLTYNGKSRCIYHWHSKYLCYVPEQMIDLTEGNQT</sequence>
<dbReference type="GO" id="GO:0003723">
    <property type="term" value="F:RNA binding"/>
    <property type="evidence" value="ECO:0007669"/>
    <property type="project" value="InterPro"/>
</dbReference>
<evidence type="ECO:0000259" key="6">
    <source>
        <dbReference type="Pfam" id="PF01509"/>
    </source>
</evidence>
<evidence type="ECO:0000256" key="2">
    <source>
        <dbReference type="ARBA" id="ARBA00005642"/>
    </source>
</evidence>
<evidence type="ECO:0000256" key="4">
    <source>
        <dbReference type="ARBA" id="ARBA00023235"/>
    </source>
</evidence>
<protein>
    <recommendedName>
        <fullName evidence="5">tRNA pseudouridine synthase B</fullName>
        <ecNumber evidence="5">5.4.99.25</ecNumber>
    </recommendedName>
    <alternativeName>
        <fullName evidence="5">tRNA pseudouridine(55) synthase</fullName>
        <shortName evidence="5">Psi55 synthase</shortName>
    </alternativeName>
    <alternativeName>
        <fullName evidence="5">tRNA pseudouridylate synthase</fullName>
    </alternativeName>
    <alternativeName>
        <fullName evidence="5">tRNA-uridine isomerase</fullName>
    </alternativeName>
</protein>
<dbReference type="NCBIfam" id="TIGR00431">
    <property type="entry name" value="TruB"/>
    <property type="match status" value="1"/>
</dbReference>
<dbReference type="CDD" id="cd02573">
    <property type="entry name" value="PseudoU_synth_EcTruB"/>
    <property type="match status" value="1"/>
</dbReference>
<dbReference type="AlphaFoldDB" id="A0A3Q8CCA8"/>
<reference evidence="8 9" key="1">
    <citation type="submission" date="2016-11" db="EMBL/GenBank/DDBJ databases">
        <title>Interaction between Lactobacillus species and yeast in water kefir.</title>
        <authorList>
            <person name="Behr J."/>
            <person name="Xu D."/>
            <person name="Vogel R.F."/>
        </authorList>
    </citation>
    <scope>NUCLEOTIDE SEQUENCE [LARGE SCALE GENOMIC DNA]</scope>
    <source>
        <strain evidence="8 9">TMW 1.1827</strain>
    </source>
</reference>
<evidence type="ECO:0000256" key="1">
    <source>
        <dbReference type="ARBA" id="ARBA00000385"/>
    </source>
</evidence>
<dbReference type="GO" id="GO:1990481">
    <property type="term" value="P:mRNA pseudouridine synthesis"/>
    <property type="evidence" value="ECO:0007669"/>
    <property type="project" value="TreeGrafter"/>
</dbReference>
<proteinExistence type="inferred from homology"/>
<evidence type="ECO:0000256" key="3">
    <source>
        <dbReference type="ARBA" id="ARBA00022694"/>
    </source>
</evidence>
<dbReference type="PANTHER" id="PTHR13767">
    <property type="entry name" value="TRNA-PSEUDOURIDINE SYNTHASE"/>
    <property type="match status" value="1"/>
</dbReference>
<name>A0A3Q8CCA8_9LACO</name>
<dbReference type="InterPro" id="IPR002501">
    <property type="entry name" value="PsdUridine_synth_N"/>
</dbReference>
<dbReference type="SUPFAM" id="SSF55120">
    <property type="entry name" value="Pseudouridine synthase"/>
    <property type="match status" value="1"/>
</dbReference>
<dbReference type="InterPro" id="IPR014780">
    <property type="entry name" value="tRNA_psdUridine_synth_TruB"/>
</dbReference>
<dbReference type="GO" id="GO:0160148">
    <property type="term" value="F:tRNA pseudouridine(55) synthase activity"/>
    <property type="evidence" value="ECO:0007669"/>
    <property type="project" value="UniProtKB-EC"/>
</dbReference>
<dbReference type="Gene3D" id="3.30.2350.10">
    <property type="entry name" value="Pseudouridine synthase"/>
    <property type="match status" value="1"/>
</dbReference>
<feature type="domain" description="Pseudouridine synthase II N-terminal" evidence="6">
    <location>
        <begin position="23"/>
        <end position="179"/>
    </location>
</feature>
<dbReference type="EC" id="5.4.99.25" evidence="5"/>
<evidence type="ECO:0000313" key="8">
    <source>
        <dbReference type="EMBL" id="AUJ32247.1"/>
    </source>
</evidence>
<dbReference type="GeneID" id="78521396"/>
<gene>
    <name evidence="5" type="primary">truB</name>
    <name evidence="8" type="ORF">BSQ50_06560</name>
</gene>
<evidence type="ECO:0000256" key="5">
    <source>
        <dbReference type="HAMAP-Rule" id="MF_01080"/>
    </source>
</evidence>
<keyword evidence="9" id="KW-1185">Reference proteome</keyword>
<dbReference type="HAMAP" id="MF_01080">
    <property type="entry name" value="TruB_bact"/>
    <property type="match status" value="1"/>
</dbReference>
<evidence type="ECO:0000259" key="7">
    <source>
        <dbReference type="Pfam" id="PF16198"/>
    </source>
</evidence>
<comment type="similarity">
    <text evidence="2 5">Belongs to the pseudouridine synthase TruB family. Type 1 subfamily.</text>
</comment>
<dbReference type="EMBL" id="CP018180">
    <property type="protein sequence ID" value="AUJ32247.1"/>
    <property type="molecule type" value="Genomic_DNA"/>
</dbReference>
<dbReference type="GO" id="GO:0031119">
    <property type="term" value="P:tRNA pseudouridine synthesis"/>
    <property type="evidence" value="ECO:0007669"/>
    <property type="project" value="UniProtKB-UniRule"/>
</dbReference>
<dbReference type="FunFam" id="3.30.2350.10:FF:000011">
    <property type="entry name" value="tRNA pseudouridine synthase B"/>
    <property type="match status" value="1"/>
</dbReference>
<keyword evidence="4 5" id="KW-0413">Isomerase</keyword>
<feature type="active site" description="Nucleophile" evidence="5">
    <location>
        <position position="38"/>
    </location>
</feature>
<dbReference type="InterPro" id="IPR032819">
    <property type="entry name" value="TruB_C"/>
</dbReference>
<feature type="domain" description="tRNA pseudouridylate synthase B C-terminal" evidence="7">
    <location>
        <begin position="180"/>
        <end position="238"/>
    </location>
</feature>
<comment type="function">
    <text evidence="5">Responsible for synthesis of pseudouridine from uracil-55 in the psi GC loop of transfer RNAs.</text>
</comment>
<accession>A0A3Q8CCA8</accession>
<dbReference type="Pfam" id="PF16198">
    <property type="entry name" value="TruB_C_2"/>
    <property type="match status" value="1"/>
</dbReference>
<dbReference type="RefSeq" id="WP_057885919.1">
    <property type="nucleotide sequence ID" value="NZ_CP018180.1"/>
</dbReference>
<evidence type="ECO:0000313" key="9">
    <source>
        <dbReference type="Proteomes" id="UP000324497"/>
    </source>
</evidence>
<comment type="catalytic activity">
    <reaction evidence="1 5">
        <text>uridine(55) in tRNA = pseudouridine(55) in tRNA</text>
        <dbReference type="Rhea" id="RHEA:42532"/>
        <dbReference type="Rhea" id="RHEA-COMP:10101"/>
        <dbReference type="Rhea" id="RHEA-COMP:10102"/>
        <dbReference type="ChEBI" id="CHEBI:65314"/>
        <dbReference type="ChEBI" id="CHEBI:65315"/>
        <dbReference type="EC" id="5.4.99.25"/>
    </reaction>
</comment>
<dbReference type="KEGG" id="lng:BSQ50_06560"/>
<dbReference type="InterPro" id="IPR020103">
    <property type="entry name" value="PsdUridine_synth_cat_dom_sf"/>
</dbReference>
<dbReference type="Proteomes" id="UP000324497">
    <property type="component" value="Chromosome"/>
</dbReference>
<organism evidence="8 9">
    <name type="scientific">Liquorilactobacillus nagelii</name>
    <dbReference type="NCBI Taxonomy" id="82688"/>
    <lineage>
        <taxon>Bacteria</taxon>
        <taxon>Bacillati</taxon>
        <taxon>Bacillota</taxon>
        <taxon>Bacilli</taxon>
        <taxon>Lactobacillales</taxon>
        <taxon>Lactobacillaceae</taxon>
        <taxon>Liquorilactobacillus</taxon>
    </lineage>
</organism>
<keyword evidence="3 5" id="KW-0819">tRNA processing</keyword>
<dbReference type="Pfam" id="PF01509">
    <property type="entry name" value="TruB_N"/>
    <property type="match status" value="1"/>
</dbReference>
<dbReference type="PANTHER" id="PTHR13767:SF2">
    <property type="entry name" value="PSEUDOURIDYLATE SYNTHASE TRUB1"/>
    <property type="match status" value="1"/>
</dbReference>